<dbReference type="InterPro" id="IPR043504">
    <property type="entry name" value="Peptidase_S1_PA_chymotrypsin"/>
</dbReference>
<dbReference type="InterPro" id="IPR009003">
    <property type="entry name" value="Peptidase_S1_PA"/>
</dbReference>
<dbReference type="PROSITE" id="PS51318">
    <property type="entry name" value="TAT"/>
    <property type="match status" value="1"/>
</dbReference>
<dbReference type="SUPFAM" id="SSF50494">
    <property type="entry name" value="Trypsin-like serine proteases"/>
    <property type="match status" value="1"/>
</dbReference>
<dbReference type="Proteomes" id="UP000515307">
    <property type="component" value="Chromosome"/>
</dbReference>
<feature type="signal peptide" evidence="1">
    <location>
        <begin position="1"/>
        <end position="34"/>
    </location>
</feature>
<dbReference type="GO" id="GO:0004252">
    <property type="term" value="F:serine-type endopeptidase activity"/>
    <property type="evidence" value="ECO:0007669"/>
    <property type="project" value="InterPro"/>
</dbReference>
<sequence>MRRRQLTRRRISVLAVTVAAFTAAALGSAPAAHAAGPAELRLVPLGADYQSGLQQQVGYWNLNRLSAAALNGDGADAVAPAAGWDDTARPWAGGGKVTRTTGKLVMRMRNVDDAGTTDGLAACTATVVKSQNKSVVVTAAHCLRVNWGLNGPLNQIATNVLFIPGFRGENLPRVAPGTDLNSGPAIGPDVAPYGVWAATRAWWTEGWAAQANHFNNNDMAAMVVDNPADDRPIEEVVGGGQPIGFNPARKTPRTNFGYPSVNFKSYSGPNFSNTGAAVINGSPNVNNVPAAQQRIYDGRSLLFSQGPSWINREWWRDTNSDLMKTQLSPGASGGPWFKDFDRVVGEGVLVGVTSHFAQSSTGGLDAIAEAESRAPSPYMAGTNFGDQEKAAFETAQSVTPGA</sequence>
<dbReference type="AlphaFoldDB" id="A0A7G7BQG0"/>
<dbReference type="InterPro" id="IPR018114">
    <property type="entry name" value="TRYPSIN_HIS"/>
</dbReference>
<dbReference type="PROSITE" id="PS00134">
    <property type="entry name" value="TRYPSIN_HIS"/>
    <property type="match status" value="1"/>
</dbReference>
<evidence type="ECO:0000313" key="2">
    <source>
        <dbReference type="EMBL" id="QNE77575.1"/>
    </source>
</evidence>
<organism evidence="2 3">
    <name type="scientific">Streptomyces finlayi</name>
    <dbReference type="NCBI Taxonomy" id="67296"/>
    <lineage>
        <taxon>Bacteria</taxon>
        <taxon>Bacillati</taxon>
        <taxon>Actinomycetota</taxon>
        <taxon>Actinomycetes</taxon>
        <taxon>Kitasatosporales</taxon>
        <taxon>Streptomycetaceae</taxon>
        <taxon>Streptomyces</taxon>
    </lineage>
</organism>
<protein>
    <recommendedName>
        <fullName evidence="4">Peptidase</fullName>
    </recommendedName>
</protein>
<accession>A0A7G7BQG0</accession>
<name>A0A7G7BQG0_9ACTN</name>
<keyword evidence="3" id="KW-1185">Reference proteome</keyword>
<dbReference type="GO" id="GO:0006508">
    <property type="term" value="P:proteolysis"/>
    <property type="evidence" value="ECO:0007669"/>
    <property type="project" value="InterPro"/>
</dbReference>
<dbReference type="KEGG" id="sfiy:F0344_25935"/>
<dbReference type="EMBL" id="CP045702">
    <property type="protein sequence ID" value="QNE77575.1"/>
    <property type="molecule type" value="Genomic_DNA"/>
</dbReference>
<dbReference type="Gene3D" id="2.40.10.10">
    <property type="entry name" value="Trypsin-like serine proteases"/>
    <property type="match status" value="2"/>
</dbReference>
<evidence type="ECO:0008006" key="4">
    <source>
        <dbReference type="Google" id="ProtNLM"/>
    </source>
</evidence>
<reference evidence="3" key="1">
    <citation type="submission" date="2019-10" db="EMBL/GenBank/DDBJ databases">
        <title>Antimicrobial potential of Antarctic Bacteria.</title>
        <authorList>
            <person name="Benaud N."/>
            <person name="Edwards R.J."/>
            <person name="Ferrari B.C."/>
        </authorList>
    </citation>
    <scope>NUCLEOTIDE SEQUENCE [LARGE SCALE GENOMIC DNA]</scope>
    <source>
        <strain evidence="3">NBSH44</strain>
    </source>
</reference>
<evidence type="ECO:0000313" key="3">
    <source>
        <dbReference type="Proteomes" id="UP000515307"/>
    </source>
</evidence>
<dbReference type="RefSeq" id="WP_185301044.1">
    <property type="nucleotide sequence ID" value="NZ_CP045702.1"/>
</dbReference>
<evidence type="ECO:0000256" key="1">
    <source>
        <dbReference type="SAM" id="SignalP"/>
    </source>
</evidence>
<proteinExistence type="predicted"/>
<keyword evidence="1" id="KW-0732">Signal</keyword>
<dbReference type="InterPro" id="IPR006311">
    <property type="entry name" value="TAT_signal"/>
</dbReference>
<gene>
    <name evidence="2" type="ORF">F0344_25935</name>
</gene>
<feature type="chain" id="PRO_5028987124" description="Peptidase" evidence="1">
    <location>
        <begin position="35"/>
        <end position="402"/>
    </location>
</feature>